<evidence type="ECO:0000256" key="3">
    <source>
        <dbReference type="ARBA" id="ARBA00022801"/>
    </source>
</evidence>
<dbReference type="InterPro" id="IPR038765">
    <property type="entry name" value="Papain-like_cys_pep_sf"/>
</dbReference>
<sequence length="95" mass="9885">EGPGSYDCSGLTMKAWGAAGVGITRTTHSQWAATKRVAKSDLQPGDLVFFSNLGHVGIYAGGGKMVHAPSSGKTVQEVSITSGYYLSNYYGAGRP</sequence>
<reference evidence="7" key="1">
    <citation type="journal article" date="2019" name="Int. J. Syst. Evol. Microbiol.">
        <title>The Global Catalogue of Microorganisms (GCM) 10K type strain sequencing project: providing services to taxonomists for standard genome sequencing and annotation.</title>
        <authorList>
            <consortium name="The Broad Institute Genomics Platform"/>
            <consortium name="The Broad Institute Genome Sequencing Center for Infectious Disease"/>
            <person name="Wu L."/>
            <person name="Ma J."/>
        </authorList>
    </citation>
    <scope>NUCLEOTIDE SEQUENCE [LARGE SCALE GENOMIC DNA]</scope>
    <source>
        <strain evidence="7">JCM 31696</strain>
    </source>
</reference>
<keyword evidence="3" id="KW-0378">Hydrolase</keyword>
<keyword evidence="4" id="KW-0788">Thiol protease</keyword>
<evidence type="ECO:0000256" key="2">
    <source>
        <dbReference type="ARBA" id="ARBA00022670"/>
    </source>
</evidence>
<proteinExistence type="inferred from homology"/>
<evidence type="ECO:0000256" key="4">
    <source>
        <dbReference type="ARBA" id="ARBA00022807"/>
    </source>
</evidence>
<dbReference type="InterPro" id="IPR051202">
    <property type="entry name" value="Peptidase_C40"/>
</dbReference>
<dbReference type="EMBL" id="JBHTIR010000286">
    <property type="protein sequence ID" value="MFD0851243.1"/>
    <property type="molecule type" value="Genomic_DNA"/>
</dbReference>
<dbReference type="Gene3D" id="3.90.1720.10">
    <property type="entry name" value="endopeptidase domain like (from Nostoc punctiforme)"/>
    <property type="match status" value="1"/>
</dbReference>
<dbReference type="PANTHER" id="PTHR47053">
    <property type="entry name" value="MUREIN DD-ENDOPEPTIDASE MEPH-RELATED"/>
    <property type="match status" value="1"/>
</dbReference>
<feature type="non-terminal residue" evidence="6">
    <location>
        <position position="1"/>
    </location>
</feature>
<comment type="caution">
    <text evidence="6">The sequence shown here is derived from an EMBL/GenBank/DDBJ whole genome shotgun (WGS) entry which is preliminary data.</text>
</comment>
<dbReference type="PROSITE" id="PS51935">
    <property type="entry name" value="NLPC_P60"/>
    <property type="match status" value="1"/>
</dbReference>
<keyword evidence="2" id="KW-0645">Protease</keyword>
<dbReference type="Proteomes" id="UP001597083">
    <property type="component" value="Unassembled WGS sequence"/>
</dbReference>
<accession>A0ABW3CAC2</accession>
<gene>
    <name evidence="6" type="ORF">ACFQ07_03385</name>
</gene>
<protein>
    <submittedName>
        <fullName evidence="6">C40 family peptidase</fullName>
    </submittedName>
</protein>
<organism evidence="6 7">
    <name type="scientific">Actinomadura adrarensis</name>
    <dbReference type="NCBI Taxonomy" id="1819600"/>
    <lineage>
        <taxon>Bacteria</taxon>
        <taxon>Bacillati</taxon>
        <taxon>Actinomycetota</taxon>
        <taxon>Actinomycetes</taxon>
        <taxon>Streptosporangiales</taxon>
        <taxon>Thermomonosporaceae</taxon>
        <taxon>Actinomadura</taxon>
    </lineage>
</organism>
<evidence type="ECO:0000313" key="7">
    <source>
        <dbReference type="Proteomes" id="UP001597083"/>
    </source>
</evidence>
<dbReference type="PANTHER" id="PTHR47053:SF1">
    <property type="entry name" value="MUREIN DD-ENDOPEPTIDASE MEPH-RELATED"/>
    <property type="match status" value="1"/>
</dbReference>
<keyword evidence="7" id="KW-1185">Reference proteome</keyword>
<evidence type="ECO:0000313" key="6">
    <source>
        <dbReference type="EMBL" id="MFD0851243.1"/>
    </source>
</evidence>
<dbReference type="InterPro" id="IPR000064">
    <property type="entry name" value="NLP_P60_dom"/>
</dbReference>
<dbReference type="SUPFAM" id="SSF54001">
    <property type="entry name" value="Cysteine proteinases"/>
    <property type="match status" value="1"/>
</dbReference>
<evidence type="ECO:0000259" key="5">
    <source>
        <dbReference type="PROSITE" id="PS51935"/>
    </source>
</evidence>
<evidence type="ECO:0000256" key="1">
    <source>
        <dbReference type="ARBA" id="ARBA00007074"/>
    </source>
</evidence>
<comment type="similarity">
    <text evidence="1">Belongs to the peptidase C40 family.</text>
</comment>
<feature type="domain" description="NlpC/P60" evidence="5">
    <location>
        <begin position="1"/>
        <end position="95"/>
    </location>
</feature>
<name>A0ABW3CAC2_9ACTN</name>
<dbReference type="Pfam" id="PF00877">
    <property type="entry name" value="NLPC_P60"/>
    <property type="match status" value="1"/>
</dbReference>